<dbReference type="RefSeq" id="WP_007143104.1">
    <property type="nucleotide sequence ID" value="NZ_AOLZ01000067.1"/>
</dbReference>
<dbReference type="GeneID" id="30923678"/>
<geneLocation type="plasmid" evidence="5">
    <name>phlaj5i</name>
</geneLocation>
<dbReference type="EMBL" id="CP019286">
    <property type="protein sequence ID" value="APX00299.1"/>
    <property type="molecule type" value="Genomic_DNA"/>
</dbReference>
<sequence length="395" mass="44815">MATARDVQVNPDTNEVSVQFTVHDEDLANYLAEYDDSEQVDVVERTLRVGMMTLQLSETTKDVEHVKREFESLQSNFEEEIEQVRDELEETFGEDGELDESLTEHLGEDGTLRDHIEDAFGEDGELTERLESVLGEDGSKIQDALDPDVEGTPTYRLKQEIRDIRQALEREAGREEERQQSWKKGESFEETLGNLLDTLVYNTTHEVEHTGDKEGEIPGRDVGDYVLTLGETGQDIVVEAKSEKDYYAQDIKDEMAEAIENRDAEYGIFVTECESYVPDKVGYFQEYDQEILCVALSADEDDDIDPGFLNIAWNWARMRTIQSHVDTGESVDTETIQAQVEEVRDSIDRFSSVKTKCSDIEETAGEIKTLLDEIRDDVRADLDTITSELSKAADS</sequence>
<protein>
    <submittedName>
        <fullName evidence="3">Uncharacterized protein</fullName>
    </submittedName>
</protein>
<keyword evidence="2" id="KW-0614">Plasmid</keyword>
<dbReference type="AlphaFoldDB" id="M0L731"/>
<dbReference type="Proteomes" id="UP000011555">
    <property type="component" value="Unassembled WGS sequence"/>
</dbReference>
<evidence type="ECO:0000313" key="2">
    <source>
        <dbReference type="EMBL" id="APX00299.1"/>
    </source>
</evidence>
<dbReference type="EMBL" id="AOLZ01000067">
    <property type="protein sequence ID" value="EMA29356.1"/>
    <property type="molecule type" value="Genomic_DNA"/>
</dbReference>
<geneLocation type="plasmid" evidence="2">
    <name>pHLAJ5I</name>
</geneLocation>
<evidence type="ECO:0000313" key="3">
    <source>
        <dbReference type="EMBL" id="EMA29356.1"/>
    </source>
</evidence>
<keyword evidence="1" id="KW-0175">Coiled coil</keyword>
<feature type="coiled-coil region" evidence="1">
    <location>
        <begin position="56"/>
        <end position="94"/>
    </location>
</feature>
<reference evidence="2" key="3">
    <citation type="submission" date="2017-01" db="EMBL/GenBank/DDBJ databases">
        <authorList>
            <person name="Mah S.A."/>
            <person name="Swanson W.J."/>
            <person name="Moy G.W."/>
            <person name="Vacquier V.D."/>
        </authorList>
    </citation>
    <scope>NUCLEOTIDE SEQUENCE</scope>
    <source>
        <strain evidence="2">AJ5</strain>
        <plasmid evidence="2">pHLAJ5I</plasmid>
    </source>
</reference>
<evidence type="ECO:0000313" key="5">
    <source>
        <dbReference type="Proteomes" id="UP000186547"/>
    </source>
</evidence>
<dbReference type="eggNOG" id="arCOG12670">
    <property type="taxonomic scope" value="Archaea"/>
</dbReference>
<evidence type="ECO:0000256" key="1">
    <source>
        <dbReference type="SAM" id="Coils"/>
    </source>
</evidence>
<accession>M0L731</accession>
<proteinExistence type="predicted"/>
<evidence type="ECO:0000313" key="4">
    <source>
        <dbReference type="Proteomes" id="UP000011555"/>
    </source>
</evidence>
<keyword evidence="4" id="KW-1185">Reference proteome</keyword>
<gene>
    <name evidence="3" type="ORF">C445_17049</name>
    <name evidence="2" type="ORF">CHINAEXTREME_21100</name>
</gene>
<reference evidence="2 5" key="1">
    <citation type="journal article" date="2011" name="J. Bacteriol.">
        <title>Genome sequence of Halobiforma lacisalsi AJ5, an extremely halophilic archaeon which harbors a bop gene.</title>
        <authorList>
            <person name="Jiang X."/>
            <person name="Wang S."/>
            <person name="Cheng H."/>
            <person name="Huo Y."/>
            <person name="Zhang X."/>
            <person name="Zhu X."/>
            <person name="Han X."/>
            <person name="Ni P."/>
            <person name="Wu M."/>
        </authorList>
    </citation>
    <scope>NUCLEOTIDE SEQUENCE [LARGE SCALE GENOMIC DNA]</scope>
    <source>
        <strain evidence="2 5">AJ5</strain>
        <plasmid evidence="5">phlaj5i</plasmid>
        <plasmid evidence="2">pHLAJ5I</plasmid>
    </source>
</reference>
<dbReference type="Proteomes" id="UP000186547">
    <property type="component" value="Plasmid pHLAJ5I"/>
</dbReference>
<dbReference type="KEGG" id="hlc:CHINAEXTREME21100"/>
<organism evidence="3 4">
    <name type="scientific">Natronobacterium lacisalsi AJ5</name>
    <dbReference type="NCBI Taxonomy" id="358396"/>
    <lineage>
        <taxon>Archaea</taxon>
        <taxon>Methanobacteriati</taxon>
        <taxon>Methanobacteriota</taxon>
        <taxon>Stenosarchaea group</taxon>
        <taxon>Halobacteria</taxon>
        <taxon>Halobacteriales</taxon>
        <taxon>Natrialbaceae</taxon>
        <taxon>Natronobacterium</taxon>
    </lineage>
</organism>
<reference evidence="3 4" key="2">
    <citation type="journal article" date="2014" name="PLoS Genet.">
        <title>Phylogenetically driven sequencing of extremely halophilic archaea reveals strategies for static and dynamic osmo-response.</title>
        <authorList>
            <person name="Becker E.A."/>
            <person name="Seitzer P.M."/>
            <person name="Tritt A."/>
            <person name="Larsen D."/>
            <person name="Krusor M."/>
            <person name="Yao A.I."/>
            <person name="Wu D."/>
            <person name="Madern D."/>
            <person name="Eisen J.A."/>
            <person name="Darling A.E."/>
            <person name="Facciotti M.T."/>
        </authorList>
    </citation>
    <scope>NUCLEOTIDE SEQUENCE [LARGE SCALE GENOMIC DNA]</scope>
    <source>
        <strain evidence="3 4">AJ5</strain>
    </source>
</reference>
<name>M0L731_NATLA</name>